<dbReference type="NCBIfam" id="NF041214">
    <property type="entry name" value="plasmid_TraB"/>
    <property type="match status" value="1"/>
</dbReference>
<dbReference type="GO" id="GO:0005524">
    <property type="term" value="F:ATP binding"/>
    <property type="evidence" value="ECO:0007669"/>
    <property type="project" value="UniProtKB-UniRule"/>
</dbReference>
<feature type="binding site" evidence="3">
    <location>
        <begin position="280"/>
        <end position="287"/>
    </location>
    <ligand>
        <name>ATP</name>
        <dbReference type="ChEBI" id="CHEBI:30616"/>
    </ligand>
</feature>
<dbReference type="RefSeq" id="WP_048582218.1">
    <property type="nucleotide sequence ID" value="NZ_LFNT01000018.1"/>
</dbReference>
<dbReference type="GO" id="GO:0003677">
    <property type="term" value="F:DNA binding"/>
    <property type="evidence" value="ECO:0007669"/>
    <property type="project" value="InterPro"/>
</dbReference>
<gene>
    <name evidence="6" type="ORF">ACM01_17690</name>
</gene>
<accession>A0A0J8C6S4</accession>
<dbReference type="Gene3D" id="3.40.50.300">
    <property type="entry name" value="P-loop containing nucleotide triphosphate hydrolases"/>
    <property type="match status" value="1"/>
</dbReference>
<dbReference type="PANTHER" id="PTHR22683:SF41">
    <property type="entry name" value="DNA TRANSLOCASE FTSK"/>
    <property type="match status" value="1"/>
</dbReference>
<dbReference type="PATRIC" id="fig|1938.3.peg.1275"/>
<dbReference type="EMBL" id="LFNT01000018">
    <property type="protein sequence ID" value="KMS73580.1"/>
    <property type="molecule type" value="Genomic_DNA"/>
</dbReference>
<organism evidence="6 7">
    <name type="scientific">Streptomyces viridochromogenes</name>
    <dbReference type="NCBI Taxonomy" id="1938"/>
    <lineage>
        <taxon>Bacteria</taxon>
        <taxon>Bacillati</taxon>
        <taxon>Actinomycetota</taxon>
        <taxon>Actinomycetes</taxon>
        <taxon>Kitasatosporales</taxon>
        <taxon>Streptomycetaceae</taxon>
        <taxon>Streptomyces</taxon>
    </lineage>
</organism>
<proteinExistence type="predicted"/>
<evidence type="ECO:0000259" key="5">
    <source>
        <dbReference type="PROSITE" id="PS50901"/>
    </source>
</evidence>
<reference evidence="6 7" key="1">
    <citation type="submission" date="2015-06" db="EMBL/GenBank/DDBJ databases">
        <authorList>
            <person name="Ju K.-S."/>
            <person name="Doroghazi J.R."/>
            <person name="Metcalf W.W."/>
        </authorList>
    </citation>
    <scope>NUCLEOTIDE SEQUENCE [LARGE SCALE GENOMIC DNA]</scope>
    <source>
        <strain evidence="6 7">NRRL 3414</strain>
    </source>
</reference>
<keyword evidence="4" id="KW-0812">Transmembrane</keyword>
<feature type="domain" description="FtsK" evidence="5">
    <location>
        <begin position="256"/>
        <end position="457"/>
    </location>
</feature>
<evidence type="ECO:0000313" key="6">
    <source>
        <dbReference type="EMBL" id="KMS73580.1"/>
    </source>
</evidence>
<dbReference type="PANTHER" id="PTHR22683">
    <property type="entry name" value="SPORULATION PROTEIN RELATED"/>
    <property type="match status" value="1"/>
</dbReference>
<feature type="transmembrane region" description="Helical" evidence="4">
    <location>
        <begin position="92"/>
        <end position="112"/>
    </location>
</feature>
<keyword evidence="2 3" id="KW-0067">ATP-binding</keyword>
<evidence type="ECO:0000256" key="3">
    <source>
        <dbReference type="PROSITE-ProRule" id="PRU00289"/>
    </source>
</evidence>
<dbReference type="AlphaFoldDB" id="A0A0J8C6S4"/>
<keyword evidence="4" id="KW-0472">Membrane</keyword>
<sequence>MGEHNTDVLHEAQLQGGSDAGGVGRYLLHRAKPHLPPWLGMAGTGLAGVLGHWRWGESAAAGVGLTLASVGLTGATWLMGKSTSQQRRLHSAITVAAGSAWLTAACLAGPTAGAVDDLYLMGGPVLALSWNVRMVLRRNPDPTGESTDKGLLAKVGLARAQVGAVKVEPNRVTAPLALEAGEQTHDDVTKSLSRLASALDLPRNAVRYKPDPGSERRGDLVIVPEDMLADTVEWDGPSNLGGSIADPIVIGRYDDGSPMYLWLPGDPEAGRNATHLLVAGGTGSGKGDTALNVQTEILSRTDVMLWLSDPKMFQDFRTLLPGIDWPAEGGAPTEIMVTALQAVIPARTSWLGKHGYRQWTPAAAQVQNSTEHTCRPDGRACGCEGMPYLVAWMEEAANTLRALGDDAFTGIAQEARSAGISLIVSLQRPSYDQMSTSTRASLTSVIALGCDPRDEGFSLPEAVIDAGAHPGAWGNRRPGYCYLVTPGVDEDRYPSPGRTRAFTHRATPIMERLAAWALANRAPADPVTAGAAASVAGTAYTNRAGASETDGPHLSLVDVAGTAYTNRAGASETDGPHLSLVDGEDDMDHGSGLLVDPEDVDIDPEAELPEIQEGDDVPIFGQESGHKPSPEEARELFARALEEFEDAGQMVVGPVDFMDWCDRHSLSRSWVSKRLKEAAMEGRLEQTNTTGRWRIVPVLTAA</sequence>
<evidence type="ECO:0000256" key="4">
    <source>
        <dbReference type="SAM" id="Phobius"/>
    </source>
</evidence>
<name>A0A0J8C6S4_STRVR</name>
<keyword evidence="1 3" id="KW-0547">Nucleotide-binding</keyword>
<dbReference type="InterPro" id="IPR002543">
    <property type="entry name" value="FtsK_dom"/>
</dbReference>
<dbReference type="InterPro" id="IPR050206">
    <property type="entry name" value="FtsK/SpoIIIE/SftA"/>
</dbReference>
<dbReference type="OrthoDB" id="5165844at2"/>
<dbReference type="SUPFAM" id="SSF52540">
    <property type="entry name" value="P-loop containing nucleoside triphosphate hydrolases"/>
    <property type="match status" value="1"/>
</dbReference>
<evidence type="ECO:0000313" key="7">
    <source>
        <dbReference type="Proteomes" id="UP000037432"/>
    </source>
</evidence>
<protein>
    <submittedName>
        <fullName evidence="6">Sporulation protein SsgA</fullName>
    </submittedName>
</protein>
<dbReference type="Proteomes" id="UP000037432">
    <property type="component" value="Unassembled WGS sequence"/>
</dbReference>
<dbReference type="PROSITE" id="PS50901">
    <property type="entry name" value="FTSK"/>
    <property type="match status" value="1"/>
</dbReference>
<evidence type="ECO:0000256" key="2">
    <source>
        <dbReference type="ARBA" id="ARBA00022840"/>
    </source>
</evidence>
<keyword evidence="4" id="KW-1133">Transmembrane helix</keyword>
<evidence type="ECO:0000256" key="1">
    <source>
        <dbReference type="ARBA" id="ARBA00022741"/>
    </source>
</evidence>
<dbReference type="InterPro" id="IPR027417">
    <property type="entry name" value="P-loop_NTPase"/>
</dbReference>
<feature type="transmembrane region" description="Helical" evidence="4">
    <location>
        <begin position="59"/>
        <end position="80"/>
    </location>
</feature>
<comment type="caution">
    <text evidence="6">The sequence shown here is derived from an EMBL/GenBank/DDBJ whole genome shotgun (WGS) entry which is preliminary data.</text>
</comment>